<dbReference type="AlphaFoldDB" id="C5FDT3"/>
<feature type="compositionally biased region" description="Polar residues" evidence="1">
    <location>
        <begin position="204"/>
        <end position="218"/>
    </location>
</feature>
<dbReference type="VEuPathDB" id="FungiDB:MCYG_00767"/>
<feature type="region of interest" description="Disordered" evidence="1">
    <location>
        <begin position="35"/>
        <end position="186"/>
    </location>
</feature>
<sequence length="532" mass="58590">MWKKIHKPRDWAKPQDQTVTVSASDKIHALSGFGHGGYSSTYGSKTPQSKIIASEPIPKPSYQAAHARNTSSVYSRDSMAHPQNHGDSYHSYSVYYSGYGDRDVSPPVSPIREHYCSSKDSQNVSPIEEPTDSPTMDRYSNGSSLPNRVGYATDGIKPSTTENQPLTKWDDYSGEPASDNGKYAQVTRGNLELEGYSRASAFQNSRLDLKSMESNPSRMNVPKTRRRTDSDTSAYDKPPPPPLKDGGYRSRSSSQLGGGKLATARPYNVRDNKALPEAPKPRPAVPQKDRVPATATPAPLTIPNSTYSSLFDESLQIIPASVSREIGKFGAAAGQTNQELMKERDGLSDTLTQRFRGMGLSQEPCSRFSTTTYATTEPGSPPPNSDAFDQPLPDIGSRMQQFSVKNTTRKPTPSQMTTVSETGTSPQAQPETNITTRIEDIKAKLADLARRKTNIDTMIHELTQVIQPSSIAYDMATRSEVSKTVTSLNNELADIKKEEHELGLKLLRAYKKRDKGDIYANEPTLWVKRVTS</sequence>
<feature type="region of interest" description="Disordered" evidence="1">
    <location>
        <begin position="404"/>
        <end position="430"/>
    </location>
</feature>
<evidence type="ECO:0000256" key="1">
    <source>
        <dbReference type="SAM" id="MobiDB-lite"/>
    </source>
</evidence>
<name>C5FDT3_ARTOC</name>
<dbReference type="OMA" id="EPTLWVK"/>
<feature type="compositionally biased region" description="Low complexity" evidence="1">
    <location>
        <begin position="85"/>
        <end position="99"/>
    </location>
</feature>
<proteinExistence type="predicted"/>
<dbReference type="PANTHER" id="PTHR42023">
    <property type="entry name" value="BHLH DOMAIN-CONTAINING PROTEIN"/>
    <property type="match status" value="1"/>
</dbReference>
<dbReference type="HOGENOM" id="CLU_601246_0_0_1"/>
<organism evidence="2 3">
    <name type="scientific">Arthroderma otae (strain ATCC MYA-4605 / CBS 113480)</name>
    <name type="common">Microsporum canis</name>
    <dbReference type="NCBI Taxonomy" id="554155"/>
    <lineage>
        <taxon>Eukaryota</taxon>
        <taxon>Fungi</taxon>
        <taxon>Dikarya</taxon>
        <taxon>Ascomycota</taxon>
        <taxon>Pezizomycotina</taxon>
        <taxon>Eurotiomycetes</taxon>
        <taxon>Eurotiomycetidae</taxon>
        <taxon>Onygenales</taxon>
        <taxon>Arthrodermataceae</taxon>
        <taxon>Microsporum</taxon>
    </lineage>
</organism>
<reference evidence="3" key="1">
    <citation type="journal article" date="2012" name="MBio">
        <title>Comparative genome analysis of Trichophyton rubrum and related dermatophytes reveals candidate genes involved in infection.</title>
        <authorList>
            <person name="Martinez D.A."/>
            <person name="Oliver B.G."/>
            <person name="Graeser Y."/>
            <person name="Goldberg J.M."/>
            <person name="Li W."/>
            <person name="Martinez-Rossi N.M."/>
            <person name="Monod M."/>
            <person name="Shelest E."/>
            <person name="Barton R.C."/>
            <person name="Birch E."/>
            <person name="Brakhage A.A."/>
            <person name="Chen Z."/>
            <person name="Gurr S.J."/>
            <person name="Heiman D."/>
            <person name="Heitman J."/>
            <person name="Kosti I."/>
            <person name="Rossi A."/>
            <person name="Saif S."/>
            <person name="Samalova M."/>
            <person name="Saunders C.W."/>
            <person name="Shea T."/>
            <person name="Summerbell R.C."/>
            <person name="Xu J."/>
            <person name="Young S."/>
            <person name="Zeng Q."/>
            <person name="Birren B.W."/>
            <person name="Cuomo C.A."/>
            <person name="White T.C."/>
        </authorList>
    </citation>
    <scope>NUCLEOTIDE SEQUENCE [LARGE SCALE GENOMIC DNA]</scope>
    <source>
        <strain evidence="3">ATCC MYA-4605 / CBS 113480</strain>
    </source>
</reference>
<evidence type="ECO:0000313" key="3">
    <source>
        <dbReference type="Proteomes" id="UP000002035"/>
    </source>
</evidence>
<dbReference type="PANTHER" id="PTHR42023:SF1">
    <property type="entry name" value="BHLH DOMAIN-CONTAINING PROTEIN"/>
    <property type="match status" value="1"/>
</dbReference>
<accession>C5FDT3</accession>
<evidence type="ECO:0000313" key="2">
    <source>
        <dbReference type="EMBL" id="EEQ27879.1"/>
    </source>
</evidence>
<dbReference type="eggNOG" id="ENOG502SU6X">
    <property type="taxonomic scope" value="Eukaryota"/>
</dbReference>
<dbReference type="EMBL" id="DS995701">
    <property type="protein sequence ID" value="EEQ27879.1"/>
    <property type="molecule type" value="Genomic_DNA"/>
</dbReference>
<dbReference type="GeneID" id="9223559"/>
<protein>
    <submittedName>
        <fullName evidence="2">Uncharacterized protein</fullName>
    </submittedName>
</protein>
<gene>
    <name evidence="2" type="ORF">MCYG_00767</name>
</gene>
<feature type="compositionally biased region" description="Polar residues" evidence="1">
    <location>
        <begin position="38"/>
        <end position="51"/>
    </location>
</feature>
<feature type="compositionally biased region" description="Polar residues" evidence="1">
    <location>
        <begin position="132"/>
        <end position="146"/>
    </location>
</feature>
<keyword evidence="3" id="KW-1185">Reference proteome</keyword>
<dbReference type="OrthoDB" id="4507572at2759"/>
<dbReference type="Proteomes" id="UP000002035">
    <property type="component" value="Unassembled WGS sequence"/>
</dbReference>
<feature type="compositionally biased region" description="Low complexity" evidence="1">
    <location>
        <begin position="292"/>
        <end position="301"/>
    </location>
</feature>
<dbReference type="RefSeq" id="XP_002850663.1">
    <property type="nucleotide sequence ID" value="XM_002850617.1"/>
</dbReference>
<feature type="region of interest" description="Disordered" evidence="1">
    <location>
        <begin position="204"/>
        <end position="306"/>
    </location>
</feature>